<dbReference type="AlphaFoldDB" id="A0AAV2GS62"/>
<gene>
    <name evidence="1" type="ORF">LTRI10_LOCUS52748</name>
</gene>
<proteinExistence type="predicted"/>
<keyword evidence="2" id="KW-1185">Reference proteome</keyword>
<sequence>MTKTDKFIRIILTPDPKECWAGARGGHPLDPPMLISPYQIQACSFCLRCRPPPRVSFCLRLPQASLQLGLLGRCLGHLGSLPLHNRSC</sequence>
<reference evidence="1 2" key="1">
    <citation type="submission" date="2024-04" db="EMBL/GenBank/DDBJ databases">
        <authorList>
            <person name="Fracassetti M."/>
        </authorList>
    </citation>
    <scope>NUCLEOTIDE SEQUENCE [LARGE SCALE GENOMIC DNA]</scope>
</reference>
<dbReference type="EMBL" id="OZ034822">
    <property type="protein sequence ID" value="CAL1413524.1"/>
    <property type="molecule type" value="Genomic_DNA"/>
</dbReference>
<evidence type="ECO:0000313" key="1">
    <source>
        <dbReference type="EMBL" id="CAL1413524.1"/>
    </source>
</evidence>
<dbReference type="Proteomes" id="UP001497516">
    <property type="component" value="Chromosome 9"/>
</dbReference>
<accession>A0AAV2GS62</accession>
<organism evidence="1 2">
    <name type="scientific">Linum trigynum</name>
    <dbReference type="NCBI Taxonomy" id="586398"/>
    <lineage>
        <taxon>Eukaryota</taxon>
        <taxon>Viridiplantae</taxon>
        <taxon>Streptophyta</taxon>
        <taxon>Embryophyta</taxon>
        <taxon>Tracheophyta</taxon>
        <taxon>Spermatophyta</taxon>
        <taxon>Magnoliopsida</taxon>
        <taxon>eudicotyledons</taxon>
        <taxon>Gunneridae</taxon>
        <taxon>Pentapetalae</taxon>
        <taxon>rosids</taxon>
        <taxon>fabids</taxon>
        <taxon>Malpighiales</taxon>
        <taxon>Linaceae</taxon>
        <taxon>Linum</taxon>
    </lineage>
</organism>
<protein>
    <submittedName>
        <fullName evidence="1">Uncharacterized protein</fullName>
    </submittedName>
</protein>
<evidence type="ECO:0000313" key="2">
    <source>
        <dbReference type="Proteomes" id="UP001497516"/>
    </source>
</evidence>
<name>A0AAV2GS62_9ROSI</name>